<dbReference type="InterPro" id="IPR010982">
    <property type="entry name" value="Lambda_DNA-bd_dom_sf"/>
</dbReference>
<organism evidence="2 3">
    <name type="scientific">Rhodovastum atsumiense</name>
    <dbReference type="NCBI Taxonomy" id="504468"/>
    <lineage>
        <taxon>Bacteria</taxon>
        <taxon>Pseudomonadati</taxon>
        <taxon>Pseudomonadota</taxon>
        <taxon>Alphaproteobacteria</taxon>
        <taxon>Acetobacterales</taxon>
        <taxon>Acetobacteraceae</taxon>
        <taxon>Rhodovastum</taxon>
    </lineage>
</organism>
<dbReference type="CDD" id="cd00093">
    <property type="entry name" value="HTH_XRE"/>
    <property type="match status" value="1"/>
</dbReference>
<name>A0A5M6IU02_9PROT</name>
<dbReference type="PROSITE" id="PS50943">
    <property type="entry name" value="HTH_CROC1"/>
    <property type="match status" value="1"/>
</dbReference>
<dbReference type="GO" id="GO:0003677">
    <property type="term" value="F:DNA binding"/>
    <property type="evidence" value="ECO:0007669"/>
    <property type="project" value="InterPro"/>
</dbReference>
<dbReference type="Gene3D" id="1.10.260.40">
    <property type="entry name" value="lambda repressor-like DNA-binding domains"/>
    <property type="match status" value="1"/>
</dbReference>
<evidence type="ECO:0000259" key="1">
    <source>
        <dbReference type="PROSITE" id="PS50943"/>
    </source>
</evidence>
<dbReference type="Proteomes" id="UP000325255">
    <property type="component" value="Unassembled WGS sequence"/>
</dbReference>
<dbReference type="Pfam" id="PF13560">
    <property type="entry name" value="HTH_31"/>
    <property type="match status" value="1"/>
</dbReference>
<dbReference type="EMBL" id="VWPK01000017">
    <property type="protein sequence ID" value="KAA5611794.1"/>
    <property type="molecule type" value="Genomic_DNA"/>
</dbReference>
<proteinExistence type="predicted"/>
<dbReference type="OrthoDB" id="9806195at2"/>
<dbReference type="AlphaFoldDB" id="A0A5M6IU02"/>
<dbReference type="InterPro" id="IPR001387">
    <property type="entry name" value="Cro/C1-type_HTH"/>
</dbReference>
<comment type="caution">
    <text evidence="2">The sequence shown here is derived from an EMBL/GenBank/DDBJ whole genome shotgun (WGS) entry which is preliminary data.</text>
</comment>
<protein>
    <submittedName>
        <fullName evidence="2">Helix-turn-helix transcriptional regulator</fullName>
    </submittedName>
</protein>
<dbReference type="SMART" id="SM00530">
    <property type="entry name" value="HTH_XRE"/>
    <property type="match status" value="1"/>
</dbReference>
<keyword evidence="3" id="KW-1185">Reference proteome</keyword>
<feature type="domain" description="HTH cro/C1-type" evidence="1">
    <location>
        <begin position="44"/>
        <end position="69"/>
    </location>
</feature>
<dbReference type="RefSeq" id="WP_150041028.1">
    <property type="nucleotide sequence ID" value="NZ_OW485605.1"/>
</dbReference>
<evidence type="ECO:0000313" key="2">
    <source>
        <dbReference type="EMBL" id="KAA5611794.1"/>
    </source>
</evidence>
<accession>A0A5M6IU02</accession>
<gene>
    <name evidence="2" type="ORF">F1189_12195</name>
</gene>
<dbReference type="SUPFAM" id="SSF47413">
    <property type="entry name" value="lambda repressor-like DNA-binding domains"/>
    <property type="match status" value="1"/>
</dbReference>
<reference evidence="2 3" key="1">
    <citation type="submission" date="2019-09" db="EMBL/GenBank/DDBJ databases">
        <title>Genome sequence of Rhodovastum atsumiense, a diverse member of the Acetobacteraceae family of non-sulfur purple photosynthetic bacteria.</title>
        <authorList>
            <person name="Meyer T."/>
            <person name="Kyndt J."/>
        </authorList>
    </citation>
    <scope>NUCLEOTIDE SEQUENCE [LARGE SCALE GENOMIC DNA]</scope>
    <source>
        <strain evidence="2 3">DSM 21279</strain>
    </source>
</reference>
<evidence type="ECO:0000313" key="3">
    <source>
        <dbReference type="Proteomes" id="UP000325255"/>
    </source>
</evidence>
<sequence length="223" mass="23455">MALQPAGGLLGARLDRLLKLKGLSPRAASLAAQLSPDACRNLMTGRSQKPHPSTIAALARVLGVQPADLDGANVPSDAPARSMPAEIQEVDLRRVDDAGGDFLKYRPQLALWSVPADLLAARGLQADRTVVLRAQGGLEGVAAGDRLIVDLTQRSLYPPGLAVIWIEESGEFDLVRIGAPSRGVSGRDAGGMSVSLEFGWGSVSWAPSDVHVVGRVVAKWAWG</sequence>